<protein>
    <submittedName>
        <fullName evidence="6">Glutaredoxin-C9</fullName>
    </submittedName>
</protein>
<keyword evidence="4" id="KW-0676">Redox-active center</keyword>
<dbReference type="CDD" id="cd03419">
    <property type="entry name" value="GRX_GRXh_1_2_like"/>
    <property type="match status" value="1"/>
</dbReference>
<sequence length="128" mass="13564">MKFTLGEMKSDVSVAVEEEEEAYGRLRRMAEANAVVVFSVSGCCMCHVVKRLLLGLGVGPAVYELDVEPGGRAVQAALRRLMGRLQAAPPVPAVFVGGRLVGGIESVMSCHINGSLVPLLKEAGALWL</sequence>
<dbReference type="Gene3D" id="3.40.30.10">
    <property type="entry name" value="Glutaredoxin"/>
    <property type="match status" value="1"/>
</dbReference>
<dbReference type="InterPro" id="IPR002109">
    <property type="entry name" value="Glutaredoxin"/>
</dbReference>
<gene>
    <name evidence="6" type="ORF">QJS04_geneDACA016404</name>
</gene>
<feature type="domain" description="Glutaredoxin" evidence="5">
    <location>
        <begin position="35"/>
        <end position="101"/>
    </location>
</feature>
<comment type="similarity">
    <text evidence="2">Belongs to the glutaredoxin family. CC-type subfamily.</text>
</comment>
<dbReference type="PRINTS" id="PR00160">
    <property type="entry name" value="GLUTAREDOXIN"/>
</dbReference>
<name>A0AAV9A0E1_ACOGR</name>
<keyword evidence="3" id="KW-0963">Cytoplasm</keyword>
<accession>A0AAV9A0E1</accession>
<evidence type="ECO:0000256" key="2">
    <source>
        <dbReference type="ARBA" id="ARBA00007568"/>
    </source>
</evidence>
<dbReference type="InterPro" id="IPR036249">
    <property type="entry name" value="Thioredoxin-like_sf"/>
</dbReference>
<organism evidence="6 7">
    <name type="scientific">Acorus gramineus</name>
    <name type="common">Dwarf sweet flag</name>
    <dbReference type="NCBI Taxonomy" id="55184"/>
    <lineage>
        <taxon>Eukaryota</taxon>
        <taxon>Viridiplantae</taxon>
        <taxon>Streptophyta</taxon>
        <taxon>Embryophyta</taxon>
        <taxon>Tracheophyta</taxon>
        <taxon>Spermatophyta</taxon>
        <taxon>Magnoliopsida</taxon>
        <taxon>Liliopsida</taxon>
        <taxon>Acoraceae</taxon>
        <taxon>Acorus</taxon>
    </lineage>
</organism>
<reference evidence="6" key="2">
    <citation type="submission" date="2023-06" db="EMBL/GenBank/DDBJ databases">
        <authorList>
            <person name="Ma L."/>
            <person name="Liu K.-W."/>
            <person name="Li Z."/>
            <person name="Hsiao Y.-Y."/>
            <person name="Qi Y."/>
            <person name="Fu T."/>
            <person name="Tang G."/>
            <person name="Zhang D."/>
            <person name="Sun W.-H."/>
            <person name="Liu D.-K."/>
            <person name="Li Y."/>
            <person name="Chen G.-Z."/>
            <person name="Liu X.-D."/>
            <person name="Liao X.-Y."/>
            <person name="Jiang Y.-T."/>
            <person name="Yu X."/>
            <person name="Hao Y."/>
            <person name="Huang J."/>
            <person name="Zhao X.-W."/>
            <person name="Ke S."/>
            <person name="Chen Y.-Y."/>
            <person name="Wu W.-L."/>
            <person name="Hsu J.-L."/>
            <person name="Lin Y.-F."/>
            <person name="Huang M.-D."/>
            <person name="Li C.-Y."/>
            <person name="Huang L."/>
            <person name="Wang Z.-W."/>
            <person name="Zhao X."/>
            <person name="Zhong W.-Y."/>
            <person name="Peng D.-H."/>
            <person name="Ahmad S."/>
            <person name="Lan S."/>
            <person name="Zhang J.-S."/>
            <person name="Tsai W.-C."/>
            <person name="Van De Peer Y."/>
            <person name="Liu Z.-J."/>
        </authorList>
    </citation>
    <scope>NUCLEOTIDE SEQUENCE</scope>
    <source>
        <strain evidence="6">SCP</strain>
        <tissue evidence="6">Leaves</tissue>
    </source>
</reference>
<evidence type="ECO:0000259" key="5">
    <source>
        <dbReference type="Pfam" id="PF00462"/>
    </source>
</evidence>
<dbReference type="AlphaFoldDB" id="A0AAV9A0E1"/>
<dbReference type="PANTHER" id="PTHR10168">
    <property type="entry name" value="GLUTAREDOXIN"/>
    <property type="match status" value="1"/>
</dbReference>
<evidence type="ECO:0000256" key="3">
    <source>
        <dbReference type="ARBA" id="ARBA00022490"/>
    </source>
</evidence>
<comment type="caution">
    <text evidence="6">The sequence shown here is derived from an EMBL/GenBank/DDBJ whole genome shotgun (WGS) entry which is preliminary data.</text>
</comment>
<evidence type="ECO:0000313" key="6">
    <source>
        <dbReference type="EMBL" id="KAK1256914.1"/>
    </source>
</evidence>
<dbReference type="Proteomes" id="UP001179952">
    <property type="component" value="Unassembled WGS sequence"/>
</dbReference>
<dbReference type="PROSITE" id="PS51354">
    <property type="entry name" value="GLUTAREDOXIN_2"/>
    <property type="match status" value="1"/>
</dbReference>
<keyword evidence="7" id="KW-1185">Reference proteome</keyword>
<dbReference type="InterPro" id="IPR014025">
    <property type="entry name" value="Glutaredoxin_subgr"/>
</dbReference>
<dbReference type="InterPro" id="IPR011905">
    <property type="entry name" value="GlrX-like_pln_2"/>
</dbReference>
<dbReference type="SUPFAM" id="SSF52833">
    <property type="entry name" value="Thioredoxin-like"/>
    <property type="match status" value="1"/>
</dbReference>
<evidence type="ECO:0000313" key="7">
    <source>
        <dbReference type="Proteomes" id="UP001179952"/>
    </source>
</evidence>
<evidence type="ECO:0000256" key="4">
    <source>
        <dbReference type="ARBA" id="ARBA00023284"/>
    </source>
</evidence>
<dbReference type="Pfam" id="PF00462">
    <property type="entry name" value="Glutaredoxin"/>
    <property type="match status" value="1"/>
</dbReference>
<reference evidence="6" key="1">
    <citation type="journal article" date="2023" name="Nat. Commun.">
        <title>Diploid and tetraploid genomes of Acorus and the evolution of monocots.</title>
        <authorList>
            <person name="Ma L."/>
            <person name="Liu K.W."/>
            <person name="Li Z."/>
            <person name="Hsiao Y.Y."/>
            <person name="Qi Y."/>
            <person name="Fu T."/>
            <person name="Tang G.D."/>
            <person name="Zhang D."/>
            <person name="Sun W.H."/>
            <person name="Liu D.K."/>
            <person name="Li Y."/>
            <person name="Chen G.Z."/>
            <person name="Liu X.D."/>
            <person name="Liao X.Y."/>
            <person name="Jiang Y.T."/>
            <person name="Yu X."/>
            <person name="Hao Y."/>
            <person name="Huang J."/>
            <person name="Zhao X.W."/>
            <person name="Ke S."/>
            <person name="Chen Y.Y."/>
            <person name="Wu W.L."/>
            <person name="Hsu J.L."/>
            <person name="Lin Y.F."/>
            <person name="Huang M.D."/>
            <person name="Li C.Y."/>
            <person name="Huang L."/>
            <person name="Wang Z.W."/>
            <person name="Zhao X."/>
            <person name="Zhong W.Y."/>
            <person name="Peng D.H."/>
            <person name="Ahmad S."/>
            <person name="Lan S."/>
            <person name="Zhang J.S."/>
            <person name="Tsai W.C."/>
            <person name="Van de Peer Y."/>
            <person name="Liu Z.J."/>
        </authorList>
    </citation>
    <scope>NUCLEOTIDE SEQUENCE</scope>
    <source>
        <strain evidence="6">SCP</strain>
    </source>
</reference>
<dbReference type="GO" id="GO:0005737">
    <property type="term" value="C:cytoplasm"/>
    <property type="evidence" value="ECO:0007669"/>
    <property type="project" value="UniProtKB-SubCell"/>
</dbReference>
<dbReference type="EMBL" id="JAUJYN010000071">
    <property type="protein sequence ID" value="KAK1256914.1"/>
    <property type="molecule type" value="Genomic_DNA"/>
</dbReference>
<evidence type="ECO:0000256" key="1">
    <source>
        <dbReference type="ARBA" id="ARBA00004496"/>
    </source>
</evidence>
<comment type="subcellular location">
    <subcellularLocation>
        <location evidence="1">Cytoplasm</location>
    </subcellularLocation>
</comment>
<proteinExistence type="inferred from homology"/>
<dbReference type="NCBIfam" id="TIGR02189">
    <property type="entry name" value="GlrX-like_plant"/>
    <property type="match status" value="1"/>
</dbReference>